<organism evidence="6 7">
    <name type="scientific">Candidatus Weimeria bifida</name>
    <dbReference type="NCBI Taxonomy" id="2599074"/>
    <lineage>
        <taxon>Bacteria</taxon>
        <taxon>Bacillati</taxon>
        <taxon>Bacillota</taxon>
        <taxon>Clostridia</taxon>
        <taxon>Lachnospirales</taxon>
        <taxon>Lachnospiraceae</taxon>
        <taxon>Candidatus Weimeria</taxon>
    </lineage>
</organism>
<reference evidence="6" key="1">
    <citation type="journal article" date="2020" name="Appl. Environ. Microbiol.">
        <title>Medium-Chain Fatty Acid Synthesis by 'Candidatus Weimeria bifida' gen. nov., sp. nov., and 'Candidatus Pseudoramibacter fermentans' sp. nov.</title>
        <authorList>
            <person name="Scarborough M.J."/>
            <person name="Myers K.S."/>
            <person name="Donohue T.J."/>
            <person name="Noguera D.R."/>
        </authorList>
    </citation>
    <scope>NUCLEOTIDE SEQUENCE</scope>
    <source>
        <strain evidence="6">LCO1.1</strain>
    </source>
</reference>
<evidence type="ECO:0000256" key="1">
    <source>
        <dbReference type="ARBA" id="ARBA00004141"/>
    </source>
</evidence>
<evidence type="ECO:0000256" key="2">
    <source>
        <dbReference type="ARBA" id="ARBA00022692"/>
    </source>
</evidence>
<comment type="subcellular location">
    <subcellularLocation>
        <location evidence="1">Membrane</location>
        <topology evidence="1">Multi-pass membrane protein</topology>
    </subcellularLocation>
</comment>
<dbReference type="AlphaFoldDB" id="A0A6N7J0I1"/>
<keyword evidence="3 5" id="KW-1133">Transmembrane helix</keyword>
<dbReference type="Pfam" id="PF00146">
    <property type="entry name" value="NADHdh"/>
    <property type="match status" value="1"/>
</dbReference>
<feature type="transmembrane region" description="Helical" evidence="5">
    <location>
        <begin position="90"/>
        <end position="110"/>
    </location>
</feature>
<evidence type="ECO:0000256" key="4">
    <source>
        <dbReference type="ARBA" id="ARBA00023136"/>
    </source>
</evidence>
<dbReference type="InterPro" id="IPR052561">
    <property type="entry name" value="ComplexI_Subunit1"/>
</dbReference>
<accession>A0A6N7J0I1</accession>
<feature type="transmembrane region" description="Helical" evidence="5">
    <location>
        <begin position="131"/>
        <end position="150"/>
    </location>
</feature>
<evidence type="ECO:0000256" key="3">
    <source>
        <dbReference type="ARBA" id="ARBA00022989"/>
    </source>
</evidence>
<dbReference type="EMBL" id="VOGC01000006">
    <property type="protein sequence ID" value="MQN01359.1"/>
    <property type="molecule type" value="Genomic_DNA"/>
</dbReference>
<feature type="transmembrane region" description="Helical" evidence="5">
    <location>
        <begin position="65"/>
        <end position="84"/>
    </location>
</feature>
<comment type="caution">
    <text evidence="6">The sequence shown here is derived from an EMBL/GenBank/DDBJ whole genome shotgun (WGS) entry which is preliminary data.</text>
</comment>
<feature type="transmembrane region" description="Helical" evidence="5">
    <location>
        <begin position="238"/>
        <end position="255"/>
    </location>
</feature>
<keyword evidence="4 5" id="KW-0472">Membrane</keyword>
<feature type="transmembrane region" description="Helical" evidence="5">
    <location>
        <begin position="6"/>
        <end position="27"/>
    </location>
</feature>
<keyword evidence="2 5" id="KW-0812">Transmembrane</keyword>
<evidence type="ECO:0000313" key="6">
    <source>
        <dbReference type="EMBL" id="MQN01359.1"/>
    </source>
</evidence>
<evidence type="ECO:0000256" key="5">
    <source>
        <dbReference type="SAM" id="Phobius"/>
    </source>
</evidence>
<feature type="transmembrane region" description="Helical" evidence="5">
    <location>
        <begin position="267"/>
        <end position="289"/>
    </location>
</feature>
<name>A0A6N7J0I1_9FIRM</name>
<dbReference type="GO" id="GO:0005886">
    <property type="term" value="C:plasma membrane"/>
    <property type="evidence" value="ECO:0007669"/>
    <property type="project" value="TreeGrafter"/>
</dbReference>
<dbReference type="PANTHER" id="PTHR43359">
    <property type="entry name" value="FORMATE HYDROGENLYASE SUBUNIT 4"/>
    <property type="match status" value="1"/>
</dbReference>
<dbReference type="PANTHER" id="PTHR43359:SF1">
    <property type="entry name" value="FORMATE HYDROGENLYASE SUBUNIT 4-RELATED"/>
    <property type="match status" value="1"/>
</dbReference>
<evidence type="ECO:0000313" key="7">
    <source>
        <dbReference type="Proteomes" id="UP000460257"/>
    </source>
</evidence>
<feature type="transmembrane region" description="Helical" evidence="5">
    <location>
        <begin position="156"/>
        <end position="176"/>
    </location>
</feature>
<feature type="transmembrane region" description="Helical" evidence="5">
    <location>
        <begin position="216"/>
        <end position="232"/>
    </location>
</feature>
<protein>
    <submittedName>
        <fullName evidence="6">NADH-quinone oxidoreductase subunit H</fullName>
    </submittedName>
</protein>
<dbReference type="Proteomes" id="UP000460257">
    <property type="component" value="Unassembled WGS sequence"/>
</dbReference>
<dbReference type="InterPro" id="IPR001694">
    <property type="entry name" value="NADH_UbQ_OxRdtase_su1/FPO"/>
</dbReference>
<gene>
    <name evidence="6" type="ORF">FRC54_05445</name>
</gene>
<sequence length="290" mass="32596">MDFSIRIIIAICFIVLAPFLGGLLEGCDRKISARMQRRIGPPILQPFYDVTKLFKKQYVVVNRSVHFLLVSYMALMVLTGAMLFGGTDLLMCFFVLSTAATFLYFAASVTNSPYTTIGAQRELIQMMTYEPAVLLTAVGFYVAIGSFRAADIVNSNYSLIVKMPGFFFAFVFIMTIKMRKAPFDLSTSHHAHQELVKGITTEMSGKNLGIFNITEWYENIFLLGVVALFILNRNPWSILAAVIVDLVVYFIEILIGNSNARMKWETMLKMTWIVTLLSAGVNLLVLMVIK</sequence>
<proteinExistence type="predicted"/>
<keyword evidence="7" id="KW-1185">Reference proteome</keyword>